<keyword evidence="2" id="KW-1185">Reference proteome</keyword>
<gene>
    <name evidence="1" type="ORF">GRX03_15280</name>
</gene>
<dbReference type="OrthoDB" id="241883at2157"/>
<organism evidence="1 2">
    <name type="scientific">Halovenus carboxidivorans</name>
    <dbReference type="NCBI Taxonomy" id="2692199"/>
    <lineage>
        <taxon>Archaea</taxon>
        <taxon>Methanobacteriati</taxon>
        <taxon>Methanobacteriota</taxon>
        <taxon>Stenosarchaea group</taxon>
        <taxon>Halobacteria</taxon>
        <taxon>Halobacteriales</taxon>
        <taxon>Haloarculaceae</taxon>
        <taxon>Halovenus</taxon>
    </lineage>
</organism>
<evidence type="ECO:0000313" key="2">
    <source>
        <dbReference type="Proteomes" id="UP000466535"/>
    </source>
</evidence>
<evidence type="ECO:0000313" key="1">
    <source>
        <dbReference type="EMBL" id="MXR52961.1"/>
    </source>
</evidence>
<dbReference type="EMBL" id="WUUT01000007">
    <property type="protein sequence ID" value="MXR52961.1"/>
    <property type="molecule type" value="Genomic_DNA"/>
</dbReference>
<dbReference type="Pfam" id="PF20575">
    <property type="entry name" value="HTH_63"/>
    <property type="match status" value="1"/>
</dbReference>
<comment type="caution">
    <text evidence="1">The sequence shown here is derived from an EMBL/GenBank/DDBJ whole genome shotgun (WGS) entry which is preliminary data.</text>
</comment>
<dbReference type="Proteomes" id="UP000466535">
    <property type="component" value="Unassembled WGS sequence"/>
</dbReference>
<protein>
    <submittedName>
        <fullName evidence="1">Uncharacterized protein</fullName>
    </submittedName>
</protein>
<dbReference type="InterPro" id="IPR046783">
    <property type="entry name" value="HTH_63"/>
</dbReference>
<dbReference type="AlphaFoldDB" id="A0A6B0TCJ9"/>
<proteinExistence type="predicted"/>
<sequence length="124" mass="13696">MGASLIDSYEISMLGERLCYCCQCRESSGADRLRETVDQLRGWEDGGLAASGFEERDIDSAITDEQYRVIVPPELTLGVYFDDTLAGVFPCEGEVHVYQPDTYLTMGLDQYAEASQDSGKGVTF</sequence>
<reference evidence="1 2" key="1">
    <citation type="submission" date="2019-12" db="EMBL/GenBank/DDBJ databases">
        <title>Isolation and characterization of three novel carbon monoxide-oxidizing members of Halobacteria from salione crusts and soils.</title>
        <authorList>
            <person name="Myers M.R."/>
            <person name="King G.M."/>
        </authorList>
    </citation>
    <scope>NUCLEOTIDE SEQUENCE [LARGE SCALE GENOMIC DNA]</scope>
    <source>
        <strain evidence="1 2">WSH3</strain>
    </source>
</reference>
<accession>A0A6B0TCJ9</accession>
<name>A0A6B0TCJ9_9EURY</name>